<keyword evidence="5" id="KW-0963">Cytoplasm</keyword>
<dbReference type="SUPFAM" id="SSF54373">
    <property type="entry name" value="FAD-linked reductases, C-terminal domain"/>
    <property type="match status" value="1"/>
</dbReference>
<dbReference type="InterPro" id="IPR000447">
    <property type="entry name" value="G3P_DH_FAD-dep"/>
</dbReference>
<feature type="domain" description="FAD dependent oxidoreductase" evidence="13">
    <location>
        <begin position="28"/>
        <end position="386"/>
    </location>
</feature>
<comment type="catalytic activity">
    <reaction evidence="10 11">
        <text>a quinone + sn-glycerol 3-phosphate = dihydroxyacetone phosphate + a quinol</text>
        <dbReference type="Rhea" id="RHEA:18977"/>
        <dbReference type="ChEBI" id="CHEBI:24646"/>
        <dbReference type="ChEBI" id="CHEBI:57597"/>
        <dbReference type="ChEBI" id="CHEBI:57642"/>
        <dbReference type="ChEBI" id="CHEBI:132124"/>
        <dbReference type="EC" id="1.1.5.3"/>
    </reaction>
</comment>
<evidence type="ECO:0000313" key="16">
    <source>
        <dbReference type="Proteomes" id="UP000198282"/>
    </source>
</evidence>
<dbReference type="Gene3D" id="3.50.50.60">
    <property type="entry name" value="FAD/NAD(P)-binding domain"/>
    <property type="match status" value="1"/>
</dbReference>
<organism evidence="15 16">
    <name type="scientific">Streptosporangium subroseum</name>
    <dbReference type="NCBI Taxonomy" id="106412"/>
    <lineage>
        <taxon>Bacteria</taxon>
        <taxon>Bacillati</taxon>
        <taxon>Actinomycetota</taxon>
        <taxon>Actinomycetes</taxon>
        <taxon>Streptosporangiales</taxon>
        <taxon>Streptosporangiaceae</taxon>
        <taxon>Streptosporangium</taxon>
    </lineage>
</organism>
<dbReference type="RefSeq" id="WP_089209308.1">
    <property type="nucleotide sequence ID" value="NZ_FZOD01000022.1"/>
</dbReference>
<keyword evidence="16" id="KW-1185">Reference proteome</keyword>
<dbReference type="SUPFAM" id="SSF51905">
    <property type="entry name" value="FAD/NAD(P)-binding domain"/>
    <property type="match status" value="1"/>
</dbReference>
<evidence type="ECO:0000256" key="11">
    <source>
        <dbReference type="RuleBase" id="RU361217"/>
    </source>
</evidence>
<dbReference type="EMBL" id="FZOD01000022">
    <property type="protein sequence ID" value="SNT02892.1"/>
    <property type="molecule type" value="Genomic_DNA"/>
</dbReference>
<dbReference type="Gene3D" id="3.30.9.10">
    <property type="entry name" value="D-Amino Acid Oxidase, subunit A, domain 2"/>
    <property type="match status" value="1"/>
</dbReference>
<dbReference type="EC" id="1.1.5.3" evidence="4 11"/>
<evidence type="ECO:0000256" key="5">
    <source>
        <dbReference type="ARBA" id="ARBA00022490"/>
    </source>
</evidence>
<evidence type="ECO:0000256" key="3">
    <source>
        <dbReference type="ARBA" id="ARBA00007330"/>
    </source>
</evidence>
<dbReference type="InterPro" id="IPR038299">
    <property type="entry name" value="DAO_C_sf"/>
</dbReference>
<evidence type="ECO:0000256" key="8">
    <source>
        <dbReference type="ARBA" id="ARBA00022827"/>
    </source>
</evidence>
<evidence type="ECO:0000256" key="9">
    <source>
        <dbReference type="ARBA" id="ARBA00023002"/>
    </source>
</evidence>
<accession>A0A239JBA2</accession>
<evidence type="ECO:0000256" key="1">
    <source>
        <dbReference type="ARBA" id="ARBA00001974"/>
    </source>
</evidence>
<dbReference type="NCBIfam" id="NF008899">
    <property type="entry name" value="PRK12266.1"/>
    <property type="match status" value="1"/>
</dbReference>
<dbReference type="PROSITE" id="PS00977">
    <property type="entry name" value="FAD_G3PDH_1"/>
    <property type="match status" value="1"/>
</dbReference>
<comment type="cofactor">
    <cofactor evidence="1 11">
        <name>FAD</name>
        <dbReference type="ChEBI" id="CHEBI:57692"/>
    </cofactor>
</comment>
<comment type="similarity">
    <text evidence="3 11">Belongs to the FAD-dependent glycerol-3-phosphate dehydrogenase family.</text>
</comment>
<evidence type="ECO:0000256" key="2">
    <source>
        <dbReference type="ARBA" id="ARBA00004496"/>
    </source>
</evidence>
<keyword evidence="7" id="KW-0319">Glycerol metabolism</keyword>
<evidence type="ECO:0000256" key="4">
    <source>
        <dbReference type="ARBA" id="ARBA00013029"/>
    </source>
</evidence>
<gene>
    <name evidence="15" type="ORF">SAMN05216276_102241</name>
</gene>
<dbReference type="Pfam" id="PF01266">
    <property type="entry name" value="DAO"/>
    <property type="match status" value="1"/>
</dbReference>
<reference evidence="15 16" key="1">
    <citation type="submission" date="2017-06" db="EMBL/GenBank/DDBJ databases">
        <authorList>
            <person name="Kim H.J."/>
            <person name="Triplett B.A."/>
        </authorList>
    </citation>
    <scope>NUCLEOTIDE SEQUENCE [LARGE SCALE GENOMIC DNA]</scope>
    <source>
        <strain evidence="15 16">CGMCC 4.2132</strain>
    </source>
</reference>
<comment type="subcellular location">
    <subcellularLocation>
        <location evidence="2">Cytoplasm</location>
    </subcellularLocation>
</comment>
<dbReference type="PRINTS" id="PR01001">
    <property type="entry name" value="FADG3PDH"/>
</dbReference>
<evidence type="ECO:0000256" key="6">
    <source>
        <dbReference type="ARBA" id="ARBA00022630"/>
    </source>
</evidence>
<dbReference type="Gene3D" id="1.10.8.870">
    <property type="entry name" value="Alpha-glycerophosphate oxidase, cap domain"/>
    <property type="match status" value="1"/>
</dbReference>
<dbReference type="GO" id="GO:0046168">
    <property type="term" value="P:glycerol-3-phosphate catabolic process"/>
    <property type="evidence" value="ECO:0007669"/>
    <property type="project" value="TreeGrafter"/>
</dbReference>
<dbReference type="Pfam" id="PF16901">
    <property type="entry name" value="DAO_C"/>
    <property type="match status" value="1"/>
</dbReference>
<dbReference type="GO" id="GO:0006071">
    <property type="term" value="P:glycerol metabolic process"/>
    <property type="evidence" value="ECO:0007669"/>
    <property type="project" value="UniProtKB-KW"/>
</dbReference>
<feature type="domain" description="Alpha-glycerophosphate oxidase C-terminal" evidence="14">
    <location>
        <begin position="408"/>
        <end position="532"/>
    </location>
</feature>
<evidence type="ECO:0000259" key="13">
    <source>
        <dbReference type="Pfam" id="PF01266"/>
    </source>
</evidence>
<dbReference type="AlphaFoldDB" id="A0A239JBA2"/>
<dbReference type="OrthoDB" id="9766796at2"/>
<dbReference type="PANTHER" id="PTHR11985">
    <property type="entry name" value="GLYCEROL-3-PHOSPHATE DEHYDROGENASE"/>
    <property type="match status" value="1"/>
</dbReference>
<dbReference type="InterPro" id="IPR036188">
    <property type="entry name" value="FAD/NAD-bd_sf"/>
</dbReference>
<evidence type="ECO:0000256" key="10">
    <source>
        <dbReference type="ARBA" id="ARBA00049055"/>
    </source>
</evidence>
<name>A0A239JBA2_9ACTN</name>
<evidence type="ECO:0000256" key="12">
    <source>
        <dbReference type="SAM" id="MobiDB-lite"/>
    </source>
</evidence>
<keyword evidence="9 11" id="KW-0560">Oxidoreductase</keyword>
<dbReference type="PROSITE" id="PS00978">
    <property type="entry name" value="FAD_G3PDH_2"/>
    <property type="match status" value="1"/>
</dbReference>
<evidence type="ECO:0000256" key="7">
    <source>
        <dbReference type="ARBA" id="ARBA00022798"/>
    </source>
</evidence>
<dbReference type="InterPro" id="IPR006076">
    <property type="entry name" value="FAD-dep_OxRdtase"/>
</dbReference>
<dbReference type="Proteomes" id="UP000198282">
    <property type="component" value="Unassembled WGS sequence"/>
</dbReference>
<dbReference type="GO" id="GO:0004368">
    <property type="term" value="F:glycerol-3-phosphate dehydrogenase (quinone) activity"/>
    <property type="evidence" value="ECO:0007669"/>
    <property type="project" value="UniProtKB-EC"/>
</dbReference>
<dbReference type="PANTHER" id="PTHR11985:SF31">
    <property type="entry name" value="GLYCEROL-3-PHOSPHATE DEHYDROGENASE 2"/>
    <property type="match status" value="1"/>
</dbReference>
<keyword evidence="6 11" id="KW-0285">Flavoprotein</keyword>
<proteinExistence type="inferred from homology"/>
<evidence type="ECO:0000313" key="15">
    <source>
        <dbReference type="EMBL" id="SNT02892.1"/>
    </source>
</evidence>
<feature type="region of interest" description="Disordered" evidence="12">
    <location>
        <begin position="546"/>
        <end position="580"/>
    </location>
</feature>
<keyword evidence="8" id="KW-0274">FAD</keyword>
<dbReference type="FunFam" id="1.10.8.870:FF:000003">
    <property type="entry name" value="Glycerol-3-phosphate dehydrogenase"/>
    <property type="match status" value="1"/>
</dbReference>
<dbReference type="InterPro" id="IPR031656">
    <property type="entry name" value="DAO_C"/>
</dbReference>
<sequence length="580" mass="63597">MTARMGTARLGPAERTAALNQMAAEELDVVVIGGGVVGAGVALDAATRGLSVGLLEARDFASGTSSRSSKLIHGGLRYLEQLNFDLVREALQERALLLQRIAPHLVRPVPFLMPLTHVGWERPYIGAGLVMYDMLGFSFGFTRGVPGHRHLSRKRALRIAPSLRRTAFTGAVQYWDAQVDDARYVVTMLRTAATYGANIASRAQVVGFLREGERVTGVRVRDLEAGRELDVRARQVVNATGVWTDDIQAMVGGRGQIHVRASKGVHLVVPRDRIHSLTGIILRTEKSVLFVIPWGRHWIIGTTDTEWELDRAHPAASRSDIDYVLDHVNAVLSVPLTREDVEGVYAGLRPLLSGESEETSKLSREHVVAHPVPGLVMVAGGKYTTYRVMAKDAVDAVAHGLDQRVPPSCTDRVPLSGAEGYQALWNSRQRLAQSSGLHVARIEHLLQRYGSMIDEILALIEQDPSLGKPLTGADDYLRAEVVYAASNEGARHVNDVLTRRTRISIETFHRGLDVVEEVAELLAGPLGWDNEQVKSEVKYYTKRVEAERLSQEQDTDQEADAIRLGAPEIVPVAGPDPKPV</sequence>
<dbReference type="GO" id="GO:0009331">
    <property type="term" value="C:glycerol-3-phosphate dehydrogenase (FAD) complex"/>
    <property type="evidence" value="ECO:0007669"/>
    <property type="project" value="UniProtKB-UniRule"/>
</dbReference>
<protein>
    <recommendedName>
        <fullName evidence="4 11">Glycerol-3-phosphate dehydrogenase</fullName>
        <ecNumber evidence="4 11">1.1.5.3</ecNumber>
    </recommendedName>
</protein>
<evidence type="ECO:0000259" key="14">
    <source>
        <dbReference type="Pfam" id="PF16901"/>
    </source>
</evidence>